<comment type="caution">
    <text evidence="1">The sequence shown here is derived from an EMBL/GenBank/DDBJ whole genome shotgun (WGS) entry which is preliminary data.</text>
</comment>
<dbReference type="Proteomes" id="UP001262410">
    <property type="component" value="Unassembled WGS sequence"/>
</dbReference>
<dbReference type="RefSeq" id="WP_309792466.1">
    <property type="nucleotide sequence ID" value="NZ_JAVDPW010000002.1"/>
</dbReference>
<evidence type="ECO:0008006" key="3">
    <source>
        <dbReference type="Google" id="ProtNLM"/>
    </source>
</evidence>
<gene>
    <name evidence="1" type="ORF">E9232_000973</name>
</gene>
<keyword evidence="2" id="KW-1185">Reference proteome</keyword>
<reference evidence="1 2" key="1">
    <citation type="submission" date="2023-07" db="EMBL/GenBank/DDBJ databases">
        <title>Sorghum-associated microbial communities from plants grown in Nebraska, USA.</title>
        <authorList>
            <person name="Schachtman D."/>
        </authorList>
    </citation>
    <scope>NUCLEOTIDE SEQUENCE [LARGE SCALE GENOMIC DNA]</scope>
    <source>
        <strain evidence="1 2">584</strain>
    </source>
</reference>
<evidence type="ECO:0000313" key="1">
    <source>
        <dbReference type="EMBL" id="MDR6288466.1"/>
    </source>
</evidence>
<name>A0ABU1JIN4_9PROT</name>
<protein>
    <recommendedName>
        <fullName evidence="3">DUF3108 domain-containing protein</fullName>
    </recommendedName>
</protein>
<sequence>MDHGATAPAPPRGDLARRTLLTGGAAMAAGLLLPARSLAAPGDHDIAFRVLRGGDDIGTHRLDFTWVGNRLDVRIAVDLVVTFAGIPVFRFTHRNHETWEGDRLVAIETTTDDDGKPYVVHGRRVGDALRIRSTFGDYDAPGGVIPSSYWTPRLIGQTQLLDTRSGKLLPVASRGLGQEMVDTPSGPVRATRYHIDGEITLDIWYAANGNWVKLAFTARGSEVTYRLEGHAA</sequence>
<organism evidence="1 2">
    <name type="scientific">Inquilinus ginsengisoli</name>
    <dbReference type="NCBI Taxonomy" id="363840"/>
    <lineage>
        <taxon>Bacteria</taxon>
        <taxon>Pseudomonadati</taxon>
        <taxon>Pseudomonadota</taxon>
        <taxon>Alphaproteobacteria</taxon>
        <taxon>Rhodospirillales</taxon>
        <taxon>Rhodospirillaceae</taxon>
        <taxon>Inquilinus</taxon>
    </lineage>
</organism>
<evidence type="ECO:0000313" key="2">
    <source>
        <dbReference type="Proteomes" id="UP001262410"/>
    </source>
</evidence>
<dbReference type="Pfam" id="PF19630">
    <property type="entry name" value="DUF6134"/>
    <property type="match status" value="1"/>
</dbReference>
<dbReference type="PROSITE" id="PS51318">
    <property type="entry name" value="TAT"/>
    <property type="match status" value="1"/>
</dbReference>
<accession>A0ABU1JIN4</accession>
<dbReference type="EMBL" id="JAVDPW010000002">
    <property type="protein sequence ID" value="MDR6288466.1"/>
    <property type="molecule type" value="Genomic_DNA"/>
</dbReference>
<dbReference type="InterPro" id="IPR006311">
    <property type="entry name" value="TAT_signal"/>
</dbReference>
<dbReference type="InterPro" id="IPR045767">
    <property type="entry name" value="DUF6134"/>
</dbReference>
<proteinExistence type="predicted"/>